<dbReference type="PANTHER" id="PTHR31642:SF310">
    <property type="entry name" value="FATTY ALCOHOL:CAFFEOYL-COA ACYLTRANSFERASE"/>
    <property type="match status" value="1"/>
</dbReference>
<accession>A0A086T100</accession>
<proteinExistence type="predicted"/>
<comment type="caution">
    <text evidence="2">The sequence shown here is derived from an EMBL/GenBank/DDBJ whole genome shotgun (WGS) entry which is preliminary data.</text>
</comment>
<keyword evidence="1" id="KW-0808">Transferase</keyword>
<dbReference type="OrthoDB" id="1862401at2759"/>
<dbReference type="HOGENOM" id="CLU_590646_0_0_1"/>
<dbReference type="Gene3D" id="3.30.559.10">
    <property type="entry name" value="Chloramphenicol acetyltransferase-like domain"/>
    <property type="match status" value="2"/>
</dbReference>
<name>A0A086T100_HAPC1</name>
<evidence type="ECO:0000313" key="2">
    <source>
        <dbReference type="EMBL" id="KFH43032.1"/>
    </source>
</evidence>
<evidence type="ECO:0000256" key="1">
    <source>
        <dbReference type="ARBA" id="ARBA00022679"/>
    </source>
</evidence>
<dbReference type="PANTHER" id="PTHR31642">
    <property type="entry name" value="TRICHOTHECENE 3-O-ACETYLTRANSFERASE"/>
    <property type="match status" value="1"/>
</dbReference>
<dbReference type="InterPro" id="IPR023213">
    <property type="entry name" value="CAT-like_dom_sf"/>
</dbReference>
<dbReference type="InterPro" id="IPR050317">
    <property type="entry name" value="Plant_Fungal_Acyltransferase"/>
</dbReference>
<dbReference type="Proteomes" id="UP000029964">
    <property type="component" value="Unassembled WGS sequence"/>
</dbReference>
<reference evidence="3" key="1">
    <citation type="journal article" date="2014" name="Genome Announc.">
        <title>Genome sequence and annotation of Acremonium chrysogenum, producer of the beta-lactam antibiotic cephalosporin C.</title>
        <authorList>
            <person name="Terfehr D."/>
            <person name="Dahlmann T.A."/>
            <person name="Specht T."/>
            <person name="Zadra I."/>
            <person name="Kuernsteiner H."/>
            <person name="Kueck U."/>
        </authorList>
    </citation>
    <scope>NUCLEOTIDE SEQUENCE [LARGE SCALE GENOMIC DNA]</scope>
    <source>
        <strain evidence="3">ATCC 11550 / CBS 779.69 / DSM 880 / IAM 14645 / JCM 23072 / IMI 49137</strain>
    </source>
</reference>
<dbReference type="EMBL" id="JPKY01000079">
    <property type="protein sequence ID" value="KFH43032.1"/>
    <property type="molecule type" value="Genomic_DNA"/>
</dbReference>
<dbReference type="GO" id="GO:0016747">
    <property type="term" value="F:acyltransferase activity, transferring groups other than amino-acyl groups"/>
    <property type="evidence" value="ECO:0007669"/>
    <property type="project" value="TreeGrafter"/>
</dbReference>
<keyword evidence="3" id="KW-1185">Reference proteome</keyword>
<gene>
    <name evidence="2" type="ORF">ACRE_062190</name>
</gene>
<evidence type="ECO:0008006" key="4">
    <source>
        <dbReference type="Google" id="ProtNLM"/>
    </source>
</evidence>
<sequence length="466" mass="51850">MEDFLRQLKDGAYDLSPLDIIPSHLYLTNIFFFENDTPDSETPFMPHEALVSSLYDSLQSFPILAGRLQRGVTTTKLVVDADSPNLPSWETHNVPDVHFKQVKTSGFHRDTWPECIDITDPLVHTEDGGGASPKLLRVRVCRFAGNSGVAVVVRLAHCVFDAKGCTFFLNHWATCCRNRLEPERSKATTTPSPPILDRSAMYACLPPSVRPKPLGWLLFPVSLVLTTLVRVVMFLVGKKTSTGTSRALLFCVPRRILDEVTKHDSQVGKSRLSDNDVVTALFTMAYAQMCQAASNGKMPKKVTAIVPCDFRHRLGVPQSFTGSCAVGLYVTAPLSLLLQQITPSSLSEVAAISRRSVDEVDINVIERFARRAMLVIQLLGDKARDLYSLMVCQAFSNQSRLPFYDVDFGFGRPLFVSPMAYSKSLAVIVPPPPPSRDVYVYLTLELEGMAHILRNENFMGMVERVY</sequence>
<dbReference type="Pfam" id="PF02458">
    <property type="entry name" value="Transferase"/>
    <property type="match status" value="2"/>
</dbReference>
<dbReference type="GO" id="GO:0044550">
    <property type="term" value="P:secondary metabolite biosynthetic process"/>
    <property type="evidence" value="ECO:0007669"/>
    <property type="project" value="TreeGrafter"/>
</dbReference>
<evidence type="ECO:0000313" key="3">
    <source>
        <dbReference type="Proteomes" id="UP000029964"/>
    </source>
</evidence>
<protein>
    <recommendedName>
        <fullName evidence="4">Transferase</fullName>
    </recommendedName>
</protein>
<dbReference type="AlphaFoldDB" id="A0A086T100"/>
<organism evidence="2 3">
    <name type="scientific">Hapsidospora chrysogenum (strain ATCC 11550 / CBS 779.69 / DSM 880 / IAM 14645 / JCM 23072 / IMI 49137)</name>
    <name type="common">Acremonium chrysogenum</name>
    <dbReference type="NCBI Taxonomy" id="857340"/>
    <lineage>
        <taxon>Eukaryota</taxon>
        <taxon>Fungi</taxon>
        <taxon>Dikarya</taxon>
        <taxon>Ascomycota</taxon>
        <taxon>Pezizomycotina</taxon>
        <taxon>Sordariomycetes</taxon>
        <taxon>Hypocreomycetidae</taxon>
        <taxon>Hypocreales</taxon>
        <taxon>Bionectriaceae</taxon>
        <taxon>Hapsidospora</taxon>
    </lineage>
</organism>